<dbReference type="Proteomes" id="UP000783037">
    <property type="component" value="Unassembled WGS sequence"/>
</dbReference>
<dbReference type="Pfam" id="PF24672">
    <property type="entry name" value="DUF7654"/>
    <property type="match status" value="1"/>
</dbReference>
<comment type="caution">
    <text evidence="4">The sequence shown here is derived from an EMBL/GenBank/DDBJ whole genome shotgun (WGS) entry which is preliminary data.</text>
</comment>
<evidence type="ECO:0000259" key="3">
    <source>
        <dbReference type="Pfam" id="PF24677"/>
    </source>
</evidence>
<feature type="transmembrane region" description="Helical" evidence="1">
    <location>
        <begin position="292"/>
        <end position="308"/>
    </location>
</feature>
<dbReference type="InterPro" id="IPR056071">
    <property type="entry name" value="DUF7654"/>
</dbReference>
<keyword evidence="1" id="KW-1133">Transmembrane helix</keyword>
<keyword evidence="1" id="KW-0472">Membrane</keyword>
<organism evidence="4 5">
    <name type="scientific">Methanobrevibacter thaueri</name>
    <dbReference type="NCBI Taxonomy" id="190975"/>
    <lineage>
        <taxon>Archaea</taxon>
        <taxon>Methanobacteriati</taxon>
        <taxon>Methanobacteriota</taxon>
        <taxon>Methanomada group</taxon>
        <taxon>Methanobacteria</taxon>
        <taxon>Methanobacteriales</taxon>
        <taxon>Methanobacteriaceae</taxon>
        <taxon>Methanobrevibacter</taxon>
    </lineage>
</organism>
<dbReference type="RefSeq" id="WP_303738178.1">
    <property type="nucleotide sequence ID" value="NZ_SUTK01000003.1"/>
</dbReference>
<feature type="transmembrane region" description="Helical" evidence="1">
    <location>
        <begin position="418"/>
        <end position="435"/>
    </location>
</feature>
<feature type="transmembrane region" description="Helical" evidence="1">
    <location>
        <begin position="50"/>
        <end position="68"/>
    </location>
</feature>
<feature type="transmembrane region" description="Helical" evidence="1">
    <location>
        <begin position="219"/>
        <end position="239"/>
    </location>
</feature>
<feature type="domain" description="DUF7654" evidence="2">
    <location>
        <begin position="562"/>
        <end position="700"/>
    </location>
</feature>
<evidence type="ECO:0000313" key="4">
    <source>
        <dbReference type="EMBL" id="MBE6501059.1"/>
    </source>
</evidence>
<feature type="transmembrane region" description="Helical" evidence="1">
    <location>
        <begin position="391"/>
        <end position="411"/>
    </location>
</feature>
<reference evidence="4" key="1">
    <citation type="submission" date="2019-04" db="EMBL/GenBank/DDBJ databases">
        <title>Evolution of Biomass-Degrading Anaerobic Consortia Revealed by Metagenomics.</title>
        <authorList>
            <person name="Peng X."/>
        </authorList>
    </citation>
    <scope>NUCLEOTIDE SEQUENCE</scope>
    <source>
        <strain evidence="4">SIG18</strain>
    </source>
</reference>
<feature type="transmembrane region" description="Helical" evidence="1">
    <location>
        <begin position="192"/>
        <end position="212"/>
    </location>
</feature>
<sequence>MKYDFKFRNIKGVILSIFASFFIESYIVLVENNNLFSNFSSYDFINLFSIKEFLVFLVLFIIICYILSDNTRKNQVFNFLYTYRLYLSIFVVIVAIIFQIHGSSINEMNLFNVPHKPFFGVSRPIRSDEYIVNTMYAFSQYMNDFGYFSDIVRATTTDMFIIYGQPVLDIGTIFRPFLIGYLFLNPGQGLSFFWIGRLVFLLLVSFEFGMLLTNKNKTLSLAYALLVTFSPVVQWWFAINGLVEQLIFGQLGALLLYWYMTIEDYKKRVLIAFGLMISVGTFLLVFYPSWQIPFAYVFILFAIWVFLKNRANFKVNKKDLVIFAVFLLIFSVIMSHILTNSLDTIKIILNTSYPGSQAFNGEGTFNALLYYMPTIFYPLVQDNLSNNVCNLSVFVDLFPMPLLLSGIVLFYQKTKDKLLVGLLILYILFIIFYIVKFPDLIVDLTLRSHVKTTRIPSAITFVGILVLIRSICNLKNLNHKRLFIFISVILSILMYCLSTFEFNSYYLSLMPLIIIVIYSILFSVSFLASSKRNQKIFLICVIGLSFLTGALVNPVDHGTDVIYESDVYHNVEKIVKDDSDAIWITQGMKSDIILPAGAKTLNSVNTYPNLETWQKIDEDNQNYDVYNRYAHIEVNIQDKNDTSFKLVRVDSFIVDLNVNDLEKLNVSYILTDKNLNKFSNDNVSFEKIYNDHKFKIYHVSYS</sequence>
<feature type="transmembrane region" description="Helical" evidence="1">
    <location>
        <begin position="80"/>
        <end position="100"/>
    </location>
</feature>
<name>A0A8T3V882_9EURY</name>
<feature type="transmembrane region" description="Helical" evidence="1">
    <location>
        <begin position="506"/>
        <end position="529"/>
    </location>
</feature>
<protein>
    <submittedName>
        <fullName evidence="4">Uncharacterized protein</fullName>
    </submittedName>
</protein>
<feature type="transmembrane region" description="Helical" evidence="1">
    <location>
        <begin position="455"/>
        <end position="474"/>
    </location>
</feature>
<evidence type="ECO:0000313" key="5">
    <source>
        <dbReference type="Proteomes" id="UP000783037"/>
    </source>
</evidence>
<evidence type="ECO:0000256" key="1">
    <source>
        <dbReference type="SAM" id="Phobius"/>
    </source>
</evidence>
<feature type="transmembrane region" description="Helical" evidence="1">
    <location>
        <begin position="481"/>
        <end position="500"/>
    </location>
</feature>
<feature type="domain" description="DUF7657" evidence="3">
    <location>
        <begin position="83"/>
        <end position="471"/>
    </location>
</feature>
<dbReference type="InterPro" id="IPR056074">
    <property type="entry name" value="DUF7657"/>
</dbReference>
<feature type="transmembrane region" description="Helical" evidence="1">
    <location>
        <begin position="269"/>
        <end position="286"/>
    </location>
</feature>
<accession>A0A8T3V882</accession>
<dbReference type="Pfam" id="PF24677">
    <property type="entry name" value="DUF7657"/>
    <property type="match status" value="1"/>
</dbReference>
<feature type="transmembrane region" description="Helical" evidence="1">
    <location>
        <begin position="320"/>
        <end position="338"/>
    </location>
</feature>
<feature type="transmembrane region" description="Helical" evidence="1">
    <location>
        <begin position="12"/>
        <end position="30"/>
    </location>
</feature>
<feature type="transmembrane region" description="Helical" evidence="1">
    <location>
        <begin position="245"/>
        <end position="262"/>
    </location>
</feature>
<evidence type="ECO:0000259" key="2">
    <source>
        <dbReference type="Pfam" id="PF24672"/>
    </source>
</evidence>
<dbReference type="AlphaFoldDB" id="A0A8T3V882"/>
<proteinExistence type="predicted"/>
<keyword evidence="1" id="KW-0812">Transmembrane</keyword>
<gene>
    <name evidence="4" type="ORF">E7Z79_01305</name>
</gene>
<dbReference type="EMBL" id="SUTK01000003">
    <property type="protein sequence ID" value="MBE6501059.1"/>
    <property type="molecule type" value="Genomic_DNA"/>
</dbReference>
<feature type="transmembrane region" description="Helical" evidence="1">
    <location>
        <begin position="536"/>
        <end position="555"/>
    </location>
</feature>